<feature type="compositionally biased region" description="Low complexity" evidence="5">
    <location>
        <begin position="1815"/>
        <end position="1832"/>
    </location>
</feature>
<dbReference type="GO" id="GO:0008270">
    <property type="term" value="F:zinc ion binding"/>
    <property type="evidence" value="ECO:0007669"/>
    <property type="project" value="UniProtKB-KW"/>
</dbReference>
<dbReference type="PROSITE" id="PS50016">
    <property type="entry name" value="ZF_PHD_2"/>
    <property type="match status" value="1"/>
</dbReference>
<feature type="compositionally biased region" description="Gly residues" evidence="5">
    <location>
        <begin position="2005"/>
        <end position="2031"/>
    </location>
</feature>
<comment type="caution">
    <text evidence="8">The sequence shown here is derived from an EMBL/GenBank/DDBJ whole genome shotgun (WGS) entry which is preliminary data.</text>
</comment>
<feature type="domain" description="PHD-type" evidence="7">
    <location>
        <begin position="911"/>
        <end position="1026"/>
    </location>
</feature>
<dbReference type="Pfam" id="PF13832">
    <property type="entry name" value="zf-HC5HC2H_2"/>
    <property type="match status" value="1"/>
</dbReference>
<dbReference type="SMART" id="SM00249">
    <property type="entry name" value="PHD"/>
    <property type="match status" value="2"/>
</dbReference>
<feature type="compositionally biased region" description="Polar residues" evidence="5">
    <location>
        <begin position="1770"/>
        <end position="1779"/>
    </location>
</feature>
<keyword evidence="2 4" id="KW-0863">Zinc-finger</keyword>
<keyword evidence="1" id="KW-0479">Metal-binding</keyword>
<feature type="compositionally biased region" description="Polar residues" evidence="5">
    <location>
        <begin position="1981"/>
        <end position="1990"/>
    </location>
</feature>
<feature type="region of interest" description="Disordered" evidence="5">
    <location>
        <begin position="723"/>
        <end position="797"/>
    </location>
</feature>
<dbReference type="PROSITE" id="PS51805">
    <property type="entry name" value="EPHD"/>
    <property type="match status" value="1"/>
</dbReference>
<feature type="compositionally biased region" description="Low complexity" evidence="5">
    <location>
        <begin position="1327"/>
        <end position="1355"/>
    </location>
</feature>
<protein>
    <submittedName>
        <fullName evidence="8">Uncharacterized protein</fullName>
    </submittedName>
</protein>
<dbReference type="SUPFAM" id="SSF57903">
    <property type="entry name" value="FYVE/PHD zinc finger"/>
    <property type="match status" value="1"/>
</dbReference>
<dbReference type="InterPro" id="IPR034732">
    <property type="entry name" value="EPHD"/>
</dbReference>
<dbReference type="InterPro" id="IPR001965">
    <property type="entry name" value="Znf_PHD"/>
</dbReference>
<feature type="compositionally biased region" description="Gly residues" evidence="5">
    <location>
        <begin position="1744"/>
        <end position="1755"/>
    </location>
</feature>
<feature type="compositionally biased region" description="Low complexity" evidence="5">
    <location>
        <begin position="320"/>
        <end position="335"/>
    </location>
</feature>
<feature type="region of interest" description="Disordered" evidence="5">
    <location>
        <begin position="1097"/>
        <end position="1116"/>
    </location>
</feature>
<feature type="compositionally biased region" description="Low complexity" evidence="5">
    <location>
        <begin position="2032"/>
        <end position="2045"/>
    </location>
</feature>
<feature type="region of interest" description="Disordered" evidence="5">
    <location>
        <begin position="157"/>
        <end position="227"/>
    </location>
</feature>
<dbReference type="EMBL" id="BMAR01000051">
    <property type="protein sequence ID" value="GFR51514.1"/>
    <property type="molecule type" value="Genomic_DNA"/>
</dbReference>
<feature type="compositionally biased region" description="Basic and acidic residues" evidence="5">
    <location>
        <begin position="723"/>
        <end position="737"/>
    </location>
</feature>
<feature type="compositionally biased region" description="Gly residues" evidence="5">
    <location>
        <begin position="2162"/>
        <end position="2171"/>
    </location>
</feature>
<evidence type="ECO:0000313" key="8">
    <source>
        <dbReference type="EMBL" id="GFR51514.1"/>
    </source>
</evidence>
<evidence type="ECO:0000256" key="5">
    <source>
        <dbReference type="SAM" id="MobiDB-lite"/>
    </source>
</evidence>
<dbReference type="InterPro" id="IPR019787">
    <property type="entry name" value="Znf_PHD-finger"/>
</dbReference>
<evidence type="ECO:0000256" key="2">
    <source>
        <dbReference type="ARBA" id="ARBA00022771"/>
    </source>
</evidence>
<evidence type="ECO:0000256" key="3">
    <source>
        <dbReference type="ARBA" id="ARBA00022833"/>
    </source>
</evidence>
<feature type="region of interest" description="Disordered" evidence="5">
    <location>
        <begin position="483"/>
        <end position="502"/>
    </location>
</feature>
<feature type="region of interest" description="Disordered" evidence="5">
    <location>
        <begin position="513"/>
        <end position="596"/>
    </location>
</feature>
<feature type="compositionally biased region" description="Polar residues" evidence="5">
    <location>
        <begin position="204"/>
        <end position="223"/>
    </location>
</feature>
<evidence type="ECO:0000313" key="9">
    <source>
        <dbReference type="Proteomes" id="UP001054857"/>
    </source>
</evidence>
<feature type="compositionally biased region" description="Basic and acidic residues" evidence="5">
    <location>
        <begin position="549"/>
        <end position="569"/>
    </location>
</feature>
<evidence type="ECO:0000259" key="6">
    <source>
        <dbReference type="PROSITE" id="PS50016"/>
    </source>
</evidence>
<dbReference type="CDD" id="cd15492">
    <property type="entry name" value="PHD_BRPF_JADE_like"/>
    <property type="match status" value="1"/>
</dbReference>
<dbReference type="PANTHER" id="PTHR13793">
    <property type="entry name" value="PHD FINGER PROTEINS"/>
    <property type="match status" value="1"/>
</dbReference>
<feature type="compositionally biased region" description="Gly residues" evidence="5">
    <location>
        <begin position="776"/>
        <end position="797"/>
    </location>
</feature>
<feature type="compositionally biased region" description="Low complexity" evidence="5">
    <location>
        <begin position="1783"/>
        <end position="1802"/>
    </location>
</feature>
<feature type="region of interest" description="Disordered" evidence="5">
    <location>
        <begin position="312"/>
        <end position="350"/>
    </location>
</feature>
<feature type="region of interest" description="Disordered" evidence="5">
    <location>
        <begin position="1296"/>
        <end position="1355"/>
    </location>
</feature>
<reference evidence="8 9" key="1">
    <citation type="journal article" date="2021" name="Sci. Rep.">
        <title>Genome sequencing of the multicellular alga Astrephomene provides insights into convergent evolution of germ-soma differentiation.</title>
        <authorList>
            <person name="Yamashita S."/>
            <person name="Yamamoto K."/>
            <person name="Matsuzaki R."/>
            <person name="Suzuki S."/>
            <person name="Yamaguchi H."/>
            <person name="Hirooka S."/>
            <person name="Minakuchi Y."/>
            <person name="Miyagishima S."/>
            <person name="Kawachi M."/>
            <person name="Toyoda A."/>
            <person name="Nozaki H."/>
        </authorList>
    </citation>
    <scope>NUCLEOTIDE SEQUENCE [LARGE SCALE GENOMIC DNA]</scope>
    <source>
        <strain evidence="8 9">NIES-4017</strain>
    </source>
</reference>
<feature type="compositionally biased region" description="Polar residues" evidence="5">
    <location>
        <begin position="2173"/>
        <end position="2185"/>
    </location>
</feature>
<dbReference type="PANTHER" id="PTHR13793:SF107">
    <property type="entry name" value="BROMODOMAIN-CONTAINING PROTEIN HOMOLOG"/>
    <property type="match status" value="1"/>
</dbReference>
<accession>A0AAD3HRV7</accession>
<dbReference type="InterPro" id="IPR011011">
    <property type="entry name" value="Znf_FYVE_PHD"/>
</dbReference>
<feature type="compositionally biased region" description="Basic and acidic residues" evidence="5">
    <location>
        <begin position="1838"/>
        <end position="1855"/>
    </location>
</feature>
<dbReference type="Proteomes" id="UP001054857">
    <property type="component" value="Unassembled WGS sequence"/>
</dbReference>
<feature type="compositionally biased region" description="Basic and acidic residues" evidence="5">
    <location>
        <begin position="1933"/>
        <end position="1946"/>
    </location>
</feature>
<name>A0AAD3HRV7_9CHLO</name>
<organism evidence="8 9">
    <name type="scientific">Astrephomene gubernaculifera</name>
    <dbReference type="NCBI Taxonomy" id="47775"/>
    <lineage>
        <taxon>Eukaryota</taxon>
        <taxon>Viridiplantae</taxon>
        <taxon>Chlorophyta</taxon>
        <taxon>core chlorophytes</taxon>
        <taxon>Chlorophyceae</taxon>
        <taxon>CS clade</taxon>
        <taxon>Chlamydomonadales</taxon>
        <taxon>Astrephomenaceae</taxon>
        <taxon>Astrephomene</taxon>
    </lineage>
</organism>
<feature type="compositionally biased region" description="Low complexity" evidence="5">
    <location>
        <begin position="2098"/>
        <end position="2139"/>
    </location>
</feature>
<dbReference type="InterPro" id="IPR013083">
    <property type="entry name" value="Znf_RING/FYVE/PHD"/>
</dbReference>
<feature type="region of interest" description="Disordered" evidence="5">
    <location>
        <begin position="1148"/>
        <end position="1202"/>
    </location>
</feature>
<evidence type="ECO:0000256" key="4">
    <source>
        <dbReference type="PROSITE-ProRule" id="PRU00146"/>
    </source>
</evidence>
<dbReference type="Gene3D" id="3.30.40.10">
    <property type="entry name" value="Zinc/RING finger domain, C3HC4 (zinc finger)"/>
    <property type="match status" value="2"/>
</dbReference>
<sequence length="2229" mass="222368">MEVSAALPGPGQPVPAVASLASALRIGEEVFREALQKAPTLPKLSDIGRAPATLADAILARDAKEEERRRREAVRKDVKIKSKQVSPLPAVVEQAAPAPTPGLQIGNVNEASAFWMFVEDYFRDVTQEDIMALLPVALDPEEDDCLTVPFLGRDPRAVDRPVPTKGRPAFMREEDDAQEQRRGRGRGGGKVDLRFSDAAAAPGSFSQPLLPQTPLSMQPTQDALVQGWRPDGRPAANMLEACTDDEARAFCKLAHKLGLLDDEGTGLQGSSAAPQFDSMDRSQLDQVLLKVSQLGDLGAGDGGLLQPAGVGQLPWSSANGPSDAARGASAGPAAAGDEDAVSSNRGVGHEVPRAACGDFMHPYLRSMLERPCTAYVLHPSGGTSSLLDGGQEEEDAAGGGYGGGAAGSVSGGKAMRGSQAGAAGGYMTKTPAGGKAALKMQASGLQDMGATPLQEPNSLGGTGFMSMHADMNGPHGPAFELQQLPPLPPSAQQHMDDPSGAAAGSMALMSAATPSFSMPGSAPDRATTGGSGSRGGRARTAINYSALAGKKDKEREREMREREKEERAKSGVPRMKRKPGPKAGASWGSGGLAGLQRPPTSNPLALLNKVPLLFKEDPGANAVAAAVHAVVTEGGPEGTLEEQWAQLDAAADVMSMAPDDEVLAELLALQSELVQQVAINRSRVSKVMDAVVSDLPLQRAANQQRAEMEEQIRLYLQRKAELKRNQKREKREMEKRQALAALNEPASPRPGPGRPKKITSVPLVSSLEGATSAGEGMEGAEGGWRGAAGAGAGGGGEAAPMELVPAAEDFELVDPLAQRTHDEEALCAICGDGQSVEPNMIVFCERCDIAVHQQCYGVHSIPADEWLCWPCRLYEESQRANGVPQSEIRPKRWEMDARGITNADLPGGSPAAGCCLCPVRQGAFKRTTDGKAWCHVVCGLWHEGPVVLPVDSPDAVDNVGAIKAERWRSQCALCQRVAGAVVKCNFGHCQATFHPLCGRRNGNYLVARLQPGSRTLRYRAYCHNHSEGQRAKDMNTGAAARAYEVMGAAAAPAPKPMKRGNSVGSLAGLEGEAVVVAAGAAAALPAVPSQPEVASAADTEAAAAPPPLVPPGPLIVKKRFGRPPKLFKLQQQQLMQMQMAQAAQAAAAATAAPAEPPTSLPAAPSPLPETALPPPSAPVMQPPAAAPAEAPPAPAAAPAAAEPTGATAPAVLPPLAAATATTPAAAGAAAAAAAAAPAPPGRPPLPASRLSLSAIAKRKAAAAAAAGEPAAQAPAAAVAAATAGAATLPQQLSAGAAAEEAGAAPSGGRATPSASQQKQQPQPPPLQATGEAGGAAEQQQQVSSQAGGEDVTPAAATAAVPPAAAGELKPVVATAATSMTSSGTVGGAAAAAPYTAKSAGTRAAARARQSSSGATAAQTPATAAAAAATTATSGPKQQRLKAMSAAAAAVPVVKEEEAAAAEADAAAAGPSTSAAAGTGAQVAPATAAATAGDGEGTAGVAPPQPRGPATLERLAELEHQRSALGRWGPSSIRQELELLRTMADTVRRRERCKRSLYRLLRDALAEQDTQPEAVLSVLENWEWPQVDEVSDPFSAEDRTQPPLETVLDRFLEAAGKAAQAGTSAAAGDDTAAAAGDAEADADAAADDATAAVSGGGGAAVSAGTRPAAGVSGVKRQRGAAAGQPAEADSGPAAGGAGGSSPAAAGGPAGSGGGEGEEPPPTKRLKLKRNTAAAGATVAAAAAAGGSGGGAAGVGGSFAAPSAGGAGETPRTCSRSTRQVGSRAASGGAPSSASQPPAGGQPAEAMAEVGSGEQQPAEAAAAGTAKKAKLAAGPPKPAARADDAGETIKEIMSGRDWRRRVVKGPDGSWVPRPTGKGSRANASKGTAGDADAGEDGAAAAAGRDGAEEGAGIAAAAAGSADCGDAGEDEVFVDAEERFTNEGQGGDKDGEDQEMADTAVQAGGASGAAGAEGRPRRSRRNTRVATVSSSGNDVHAGAAAAAAAATGKGGGGVRSGGGGAGNAEGSGEGGDGGAAAAAGLGGSSAVAMDEGGGGGDVSPQATSPRGASAVAAGEEDGDTAMADTDVAEGVVATPGGVGGSQEAPDQQQQQRPDASDAQEAENAAAGGDAAGPGAAEVADGATEGTPVPARQQQREGPGSAEGAEAGGDVGGSGDKTQPGSDGGSFNSDDAPIAVLSRAAELPREPRALMSQRTAEALNALLPPGYRFEKKP</sequence>
<proteinExistence type="predicted"/>
<feature type="compositionally biased region" description="Pro residues" evidence="5">
    <location>
        <begin position="1154"/>
        <end position="1195"/>
    </location>
</feature>
<feature type="compositionally biased region" description="Pro residues" evidence="5">
    <location>
        <begin position="1104"/>
        <end position="1113"/>
    </location>
</feature>
<dbReference type="Pfam" id="PF13831">
    <property type="entry name" value="PHD_2"/>
    <property type="match status" value="1"/>
</dbReference>
<dbReference type="InterPro" id="IPR050701">
    <property type="entry name" value="Histone_Mod_Regulator"/>
</dbReference>
<evidence type="ECO:0000256" key="1">
    <source>
        <dbReference type="ARBA" id="ARBA00022723"/>
    </source>
</evidence>
<dbReference type="PROSITE" id="PS01359">
    <property type="entry name" value="ZF_PHD_1"/>
    <property type="match status" value="1"/>
</dbReference>
<feature type="region of interest" description="Disordered" evidence="5">
    <location>
        <begin position="1651"/>
        <end position="1730"/>
    </location>
</feature>
<feature type="compositionally biased region" description="Low complexity" evidence="5">
    <location>
        <begin position="1886"/>
        <end position="1922"/>
    </location>
</feature>
<dbReference type="InterPro" id="IPR019340">
    <property type="entry name" value="Histone_AcTrfase_su3"/>
</dbReference>
<dbReference type="CDD" id="cd15571">
    <property type="entry name" value="ePHD"/>
    <property type="match status" value="1"/>
</dbReference>
<keyword evidence="3" id="KW-0862">Zinc</keyword>
<feature type="region of interest" description="Disordered" evidence="5">
    <location>
        <begin position="1743"/>
        <end position="2205"/>
    </location>
</feature>
<dbReference type="Pfam" id="PF10198">
    <property type="entry name" value="Ada3"/>
    <property type="match status" value="1"/>
</dbReference>
<feature type="compositionally biased region" description="Acidic residues" evidence="5">
    <location>
        <begin position="1923"/>
        <end position="1932"/>
    </location>
</feature>
<keyword evidence="9" id="KW-1185">Reference proteome</keyword>
<feature type="domain" description="PHD-type" evidence="6">
    <location>
        <begin position="824"/>
        <end position="874"/>
    </location>
</feature>
<feature type="region of interest" description="Disordered" evidence="5">
    <location>
        <begin position="1486"/>
        <end position="1508"/>
    </location>
</feature>
<gene>
    <name evidence="8" type="ORF">Agub_g13929</name>
</gene>
<evidence type="ECO:0000259" key="7">
    <source>
        <dbReference type="PROSITE" id="PS51805"/>
    </source>
</evidence>
<dbReference type="GO" id="GO:0006357">
    <property type="term" value="P:regulation of transcription by RNA polymerase II"/>
    <property type="evidence" value="ECO:0007669"/>
    <property type="project" value="TreeGrafter"/>
</dbReference>
<feature type="compositionally biased region" description="Low complexity" evidence="5">
    <location>
        <begin position="1994"/>
        <end position="2004"/>
    </location>
</feature>
<dbReference type="InterPro" id="IPR019786">
    <property type="entry name" value="Zinc_finger_PHD-type_CS"/>
</dbReference>